<reference evidence="2" key="1">
    <citation type="submission" date="2018-01" db="EMBL/GenBank/DDBJ databases">
        <authorList>
            <person name="Clerissi C."/>
        </authorList>
    </citation>
    <scope>NUCLEOTIDE SEQUENCE</scope>
    <source>
        <strain evidence="2">Cupriavidus oxalaticus LMG 2235</strain>
    </source>
</reference>
<accession>A0A375FXH2</accession>
<feature type="compositionally biased region" description="Basic and acidic residues" evidence="1">
    <location>
        <begin position="176"/>
        <end position="199"/>
    </location>
</feature>
<feature type="compositionally biased region" description="Basic and acidic residues" evidence="1">
    <location>
        <begin position="150"/>
        <end position="164"/>
    </location>
</feature>
<organism evidence="2">
    <name type="scientific">Cupriavidus oxalaticus</name>
    <dbReference type="NCBI Taxonomy" id="96344"/>
    <lineage>
        <taxon>Bacteria</taxon>
        <taxon>Pseudomonadati</taxon>
        <taxon>Pseudomonadota</taxon>
        <taxon>Betaproteobacteria</taxon>
        <taxon>Burkholderiales</taxon>
        <taxon>Burkholderiaceae</taxon>
        <taxon>Cupriavidus</taxon>
    </lineage>
</organism>
<dbReference type="EMBL" id="OGUS01000114">
    <property type="protein sequence ID" value="SPC12211.1"/>
    <property type="molecule type" value="Genomic_DNA"/>
</dbReference>
<sequence length="270" mass="29286">MHRAVQARPAQPVHSGRTPAQPGGRHHGGRGLHAALYPGARRPQPHHRVPGSRASAAAGDRAVPARRGAGDRQPQGRARGLGRLDPGLAADAARRRRHRHRRRLSGFARDRPPGDSGVPPTAFGADQPDAAPGPGIQRADRLWRCGGLSRRRDGWRWRGRDRDPGAPGRRNRRRGRGDDRVRGLRHRGSEQGPLDHRALPADQRAGARGLRGMAQDQRALAEVGGEGGAKEQEVTPQTSRAVAKPQVSDLPIGCSLSRKRETGATRQFHK</sequence>
<protein>
    <submittedName>
        <fullName evidence="2">Uncharacterized protein</fullName>
    </submittedName>
</protein>
<feature type="compositionally biased region" description="Basic residues" evidence="1">
    <location>
        <begin position="94"/>
        <end position="104"/>
    </location>
</feature>
<feature type="compositionally biased region" description="Low complexity" evidence="1">
    <location>
        <begin position="51"/>
        <end position="67"/>
    </location>
</feature>
<dbReference type="AlphaFoldDB" id="A0A375FXH2"/>
<evidence type="ECO:0000256" key="1">
    <source>
        <dbReference type="SAM" id="MobiDB-lite"/>
    </source>
</evidence>
<feature type="region of interest" description="Disordered" evidence="1">
    <location>
        <begin position="1"/>
        <end position="246"/>
    </location>
</feature>
<evidence type="ECO:0000313" key="2">
    <source>
        <dbReference type="EMBL" id="SPC12211.1"/>
    </source>
</evidence>
<gene>
    <name evidence="2" type="ORF">CO2235_140012</name>
</gene>
<comment type="caution">
    <text evidence="2">The sequence shown here is derived from an EMBL/GenBank/DDBJ whole genome shotgun (WGS) entry which is preliminary data.</text>
</comment>
<feature type="compositionally biased region" description="Low complexity" evidence="1">
    <location>
        <begin position="76"/>
        <end position="91"/>
    </location>
</feature>
<name>A0A375FXH2_9BURK</name>
<proteinExistence type="predicted"/>
<dbReference type="Proteomes" id="UP000256862">
    <property type="component" value="Chromosome CO2235"/>
</dbReference>